<dbReference type="OrthoDB" id="7068983at2"/>
<dbReference type="Proteomes" id="UP000295198">
    <property type="component" value="Unassembled WGS sequence"/>
</dbReference>
<dbReference type="EMBL" id="SDKM01000012">
    <property type="protein sequence ID" value="RYP86238.1"/>
    <property type="molecule type" value="Genomic_DNA"/>
</dbReference>
<keyword evidence="3" id="KW-1185">Reference proteome</keyword>
<name>A0A4Q4ZEP5_9ACTN</name>
<gene>
    <name evidence="2" type="ORF">EKO23_09790</name>
</gene>
<sequence>MDLFEIDETRRMSREEAAARLHALADALARNNTVEFERDGRRITVRVPDEVDLKIEVEVGDENELEVELTW</sequence>
<accession>A0A4Q4ZEP5</accession>
<reference evidence="2 3" key="1">
    <citation type="submission" date="2019-01" db="EMBL/GenBank/DDBJ databases">
        <title>Nocardioides guangzhouensis sp. nov., an actinobacterium isolated from soil.</title>
        <authorList>
            <person name="Fu Y."/>
            <person name="Cai Y."/>
            <person name="Lin Z."/>
            <person name="Chen P."/>
        </authorList>
    </citation>
    <scope>NUCLEOTIDE SEQUENCE [LARGE SCALE GENOMIC DNA]</scope>
    <source>
        <strain evidence="2 3">130</strain>
    </source>
</reference>
<comment type="caution">
    <text evidence="2">The sequence shown here is derived from an EMBL/GenBank/DDBJ whole genome shotgun (WGS) entry which is preliminary data.</text>
</comment>
<proteinExistence type="predicted"/>
<evidence type="ECO:0000313" key="3">
    <source>
        <dbReference type="Proteomes" id="UP000295198"/>
    </source>
</evidence>
<dbReference type="RefSeq" id="WP_134716696.1">
    <property type="nucleotide sequence ID" value="NZ_SDKM01000012.1"/>
</dbReference>
<protein>
    <submittedName>
        <fullName evidence="2">Amphi-Trp domain-containing protein</fullName>
    </submittedName>
</protein>
<evidence type="ECO:0000313" key="2">
    <source>
        <dbReference type="EMBL" id="RYP86238.1"/>
    </source>
</evidence>
<organism evidence="2 3">
    <name type="scientific">Nocardioides guangzhouensis</name>
    <dbReference type="NCBI Taxonomy" id="2497878"/>
    <lineage>
        <taxon>Bacteria</taxon>
        <taxon>Bacillati</taxon>
        <taxon>Actinomycetota</taxon>
        <taxon>Actinomycetes</taxon>
        <taxon>Propionibacteriales</taxon>
        <taxon>Nocardioidaceae</taxon>
        <taxon>Nocardioides</taxon>
    </lineage>
</organism>
<evidence type="ECO:0000259" key="1">
    <source>
        <dbReference type="Pfam" id="PF20068"/>
    </source>
</evidence>
<dbReference type="Pfam" id="PF20068">
    <property type="entry name" value="Amphi-Trp"/>
    <property type="match status" value="1"/>
</dbReference>
<dbReference type="InterPro" id="IPR027598">
    <property type="entry name" value="Amphi-Trp_dom"/>
</dbReference>
<dbReference type="NCBIfam" id="TIGR04354">
    <property type="entry name" value="amphi-Trp"/>
    <property type="match status" value="1"/>
</dbReference>
<dbReference type="AlphaFoldDB" id="A0A4Q4ZEP5"/>
<feature type="domain" description="Amphi-Trp" evidence="1">
    <location>
        <begin position="6"/>
        <end position="71"/>
    </location>
</feature>